<dbReference type="NCBIfam" id="TIGR00254">
    <property type="entry name" value="GGDEF"/>
    <property type="match status" value="1"/>
</dbReference>
<dbReference type="InterPro" id="IPR029787">
    <property type="entry name" value="Nucleotide_cyclase"/>
</dbReference>
<keyword evidence="5 7" id="KW-1133">Transmembrane helix</keyword>
<feature type="transmembrane region" description="Helical" evidence="7">
    <location>
        <begin position="168"/>
        <end position="191"/>
    </location>
</feature>
<dbReference type="InterPro" id="IPR035965">
    <property type="entry name" value="PAS-like_dom_sf"/>
</dbReference>
<dbReference type="RefSeq" id="WP_062154571.1">
    <property type="nucleotide sequence ID" value="NZ_CP012373.2"/>
</dbReference>
<evidence type="ECO:0000256" key="3">
    <source>
        <dbReference type="ARBA" id="ARBA00022475"/>
    </source>
</evidence>
<dbReference type="Gene3D" id="3.30.450.20">
    <property type="entry name" value="PAS domain"/>
    <property type="match status" value="1"/>
</dbReference>
<dbReference type="GO" id="GO:0005886">
    <property type="term" value="C:plasma membrane"/>
    <property type="evidence" value="ECO:0007669"/>
    <property type="project" value="UniProtKB-SubCell"/>
</dbReference>
<dbReference type="GO" id="GO:0003824">
    <property type="term" value="F:catalytic activity"/>
    <property type="evidence" value="ECO:0007669"/>
    <property type="project" value="UniProtKB-ARBA"/>
</dbReference>
<sequence>MSYMMQSSNSLEAIHFLPQTRLQTVVNFFLVSLSYYLFGALALEVVTIESWVTPIWAAAGIGYAAVFLWGYWFGFAILLGELLENILFIKPLSWLELLTSTGNTLSLLIGIWLVRQFLPHPQAIFSRPAYVGIFCGSALFISLLSASIGLTFRLLFDTIHAISPLRVWWTWCLADLVGILVIAPFIITGYTEQKHAWYRHKKAEIILLFASLMTVVWLVFGQPIEATISAYPLTFLLMPFPLWAVFRFGQRETLLVIVIMSTSAILATISQSGPFTHNSLDYSLLILQAFIGVICVSTLILMAVVNQRSLLESQLLASQDDLQEANNMLEQKVLVRTESLRQSMEKYQAIFTNAIEGIYQTTPTGKLLEANPALAQMYGYASPEEIMTKVPDMEALYVNPERRAEFHQQLQETKAVYNFEAEVYRYDGDIMWIAENSRLVQSNDGRALYYEGTMIDITERKQVEEELLQLAHYDPLTGLANRRLFQARLKQVMAKARLSGKTGVLLYFDLDGFKKVNDSLGHEFGDFILQEAAKRLKHCLRDRDVSCRLGGDEFTVIAEQVMREQDAVTIAEKILAHLTKPYIYKEQEASIGVSIGITFFDGHNYDIENIVKQADNAMYSAKRSGKGTYRFYTQTTENTG</sequence>
<feature type="domain" description="GGDEF" evidence="10">
    <location>
        <begin position="501"/>
        <end position="634"/>
    </location>
</feature>
<evidence type="ECO:0000256" key="4">
    <source>
        <dbReference type="ARBA" id="ARBA00022692"/>
    </source>
</evidence>
<dbReference type="Pfam" id="PF00990">
    <property type="entry name" value="GGDEF"/>
    <property type="match status" value="1"/>
</dbReference>
<evidence type="ECO:0000259" key="9">
    <source>
        <dbReference type="PROSITE" id="PS50113"/>
    </source>
</evidence>
<dbReference type="OrthoDB" id="92309at2"/>
<feature type="transmembrane region" description="Helical" evidence="7">
    <location>
        <begin position="253"/>
        <end position="270"/>
    </location>
</feature>
<feature type="transmembrane region" description="Helical" evidence="7">
    <location>
        <begin position="282"/>
        <end position="305"/>
    </location>
</feature>
<dbReference type="InterPro" id="IPR000014">
    <property type="entry name" value="PAS"/>
</dbReference>
<evidence type="ECO:0000256" key="2">
    <source>
        <dbReference type="ARBA" id="ARBA00004651"/>
    </source>
</evidence>
<feature type="transmembrane region" description="Helical" evidence="7">
    <location>
        <begin position="130"/>
        <end position="156"/>
    </location>
</feature>
<dbReference type="PROSITE" id="PS50887">
    <property type="entry name" value="GGDEF"/>
    <property type="match status" value="1"/>
</dbReference>
<dbReference type="InterPro" id="IPR000160">
    <property type="entry name" value="GGDEF_dom"/>
</dbReference>
<accession>A0A2N9YDW4</accession>
<dbReference type="FunFam" id="3.30.70.270:FF:000001">
    <property type="entry name" value="Diguanylate cyclase domain protein"/>
    <property type="match status" value="1"/>
</dbReference>
<evidence type="ECO:0000256" key="1">
    <source>
        <dbReference type="ARBA" id="ARBA00001946"/>
    </source>
</evidence>
<dbReference type="Pfam" id="PF05231">
    <property type="entry name" value="MASE1"/>
    <property type="match status" value="1"/>
</dbReference>
<dbReference type="SMART" id="SM00267">
    <property type="entry name" value="GGDEF"/>
    <property type="match status" value="1"/>
</dbReference>
<gene>
    <name evidence="11" type="ORF">BLE401_08095</name>
</gene>
<evidence type="ECO:0000313" key="11">
    <source>
        <dbReference type="EMBL" id="AUI68667.1"/>
    </source>
</evidence>
<dbReference type="Gene3D" id="3.30.70.270">
    <property type="match status" value="1"/>
</dbReference>
<evidence type="ECO:0000259" key="8">
    <source>
        <dbReference type="PROSITE" id="PS50112"/>
    </source>
</evidence>
<evidence type="ECO:0000259" key="10">
    <source>
        <dbReference type="PROSITE" id="PS50887"/>
    </source>
</evidence>
<feature type="transmembrane region" description="Helical" evidence="7">
    <location>
        <begin position="55"/>
        <end position="77"/>
    </location>
</feature>
<proteinExistence type="predicted"/>
<dbReference type="PROSITE" id="PS50113">
    <property type="entry name" value="PAC"/>
    <property type="match status" value="1"/>
</dbReference>
<dbReference type="AlphaFoldDB" id="A0A2N9YDW4"/>
<dbReference type="PANTHER" id="PTHR44757">
    <property type="entry name" value="DIGUANYLATE CYCLASE DGCP"/>
    <property type="match status" value="1"/>
</dbReference>
<feature type="transmembrane region" description="Helical" evidence="7">
    <location>
        <begin position="203"/>
        <end position="220"/>
    </location>
</feature>
<dbReference type="PROSITE" id="PS50112">
    <property type="entry name" value="PAS"/>
    <property type="match status" value="1"/>
</dbReference>
<dbReference type="SMART" id="SM00086">
    <property type="entry name" value="PAC"/>
    <property type="match status" value="1"/>
</dbReference>
<feature type="transmembrane region" description="Helical" evidence="7">
    <location>
        <begin position="226"/>
        <end position="246"/>
    </location>
</feature>
<dbReference type="InterPro" id="IPR001610">
    <property type="entry name" value="PAC"/>
</dbReference>
<organism evidence="11 12">
    <name type="scientific">Beggiatoa leptomitoformis</name>
    <dbReference type="NCBI Taxonomy" id="288004"/>
    <lineage>
        <taxon>Bacteria</taxon>
        <taxon>Pseudomonadati</taxon>
        <taxon>Pseudomonadota</taxon>
        <taxon>Gammaproteobacteria</taxon>
        <taxon>Thiotrichales</taxon>
        <taxon>Thiotrichaceae</taxon>
        <taxon>Beggiatoa</taxon>
    </lineage>
</organism>
<keyword evidence="4 7" id="KW-0812">Transmembrane</keyword>
<dbReference type="InterPro" id="IPR043128">
    <property type="entry name" value="Rev_trsase/Diguanyl_cyclase"/>
</dbReference>
<evidence type="ECO:0000256" key="6">
    <source>
        <dbReference type="ARBA" id="ARBA00023136"/>
    </source>
</evidence>
<keyword evidence="12" id="KW-1185">Reference proteome</keyword>
<dbReference type="Pfam" id="PF13426">
    <property type="entry name" value="PAS_9"/>
    <property type="match status" value="1"/>
</dbReference>
<dbReference type="InterPro" id="IPR052155">
    <property type="entry name" value="Biofilm_reg_signaling"/>
</dbReference>
<protein>
    <submittedName>
        <fullName evidence="11">Diguanylate cyclase</fullName>
    </submittedName>
</protein>
<feature type="domain" description="PAC" evidence="9">
    <location>
        <begin position="417"/>
        <end position="469"/>
    </location>
</feature>
<comment type="subcellular location">
    <subcellularLocation>
        <location evidence="2">Cell membrane</location>
        <topology evidence="2">Multi-pass membrane protein</topology>
    </subcellularLocation>
</comment>
<dbReference type="PANTHER" id="PTHR44757:SF2">
    <property type="entry name" value="BIOFILM ARCHITECTURE MAINTENANCE PROTEIN MBAA"/>
    <property type="match status" value="1"/>
</dbReference>
<feature type="transmembrane region" description="Helical" evidence="7">
    <location>
        <begin position="25"/>
        <end position="43"/>
    </location>
</feature>
<feature type="transmembrane region" description="Helical" evidence="7">
    <location>
        <begin position="97"/>
        <end position="118"/>
    </location>
</feature>
<evidence type="ECO:0000313" key="12">
    <source>
        <dbReference type="Proteomes" id="UP000234271"/>
    </source>
</evidence>
<dbReference type="CDD" id="cd00130">
    <property type="entry name" value="PAS"/>
    <property type="match status" value="1"/>
</dbReference>
<name>A0A2N9YDW4_9GAMM</name>
<dbReference type="CDD" id="cd01949">
    <property type="entry name" value="GGDEF"/>
    <property type="match status" value="1"/>
</dbReference>
<evidence type="ECO:0000256" key="7">
    <source>
        <dbReference type="SAM" id="Phobius"/>
    </source>
</evidence>
<dbReference type="SUPFAM" id="SSF55785">
    <property type="entry name" value="PYP-like sensor domain (PAS domain)"/>
    <property type="match status" value="1"/>
</dbReference>
<dbReference type="SMART" id="SM00091">
    <property type="entry name" value="PAS"/>
    <property type="match status" value="1"/>
</dbReference>
<dbReference type="NCBIfam" id="TIGR00229">
    <property type="entry name" value="sensory_box"/>
    <property type="match status" value="1"/>
</dbReference>
<dbReference type="Proteomes" id="UP000234271">
    <property type="component" value="Chromosome"/>
</dbReference>
<dbReference type="SUPFAM" id="SSF55073">
    <property type="entry name" value="Nucleotide cyclase"/>
    <property type="match status" value="1"/>
</dbReference>
<keyword evidence="3" id="KW-1003">Cell membrane</keyword>
<evidence type="ECO:0000256" key="5">
    <source>
        <dbReference type="ARBA" id="ARBA00022989"/>
    </source>
</evidence>
<dbReference type="EMBL" id="CP018889">
    <property type="protein sequence ID" value="AUI68667.1"/>
    <property type="molecule type" value="Genomic_DNA"/>
</dbReference>
<dbReference type="InterPro" id="IPR000700">
    <property type="entry name" value="PAS-assoc_C"/>
</dbReference>
<reference evidence="12" key="1">
    <citation type="submission" date="2016-12" db="EMBL/GenBank/DDBJ databases">
        <title>Complete Genome Sequence of Beggiatoa leptomitiformis D-401.</title>
        <authorList>
            <person name="Fomenkov A."/>
            <person name="Vincze T."/>
            <person name="Grabovich M."/>
            <person name="Anton B.P."/>
            <person name="Dubinina G."/>
            <person name="Orlova M."/>
            <person name="Belousova E."/>
            <person name="Roberts R.J."/>
        </authorList>
    </citation>
    <scope>NUCLEOTIDE SEQUENCE [LARGE SCALE GENOMIC DNA]</scope>
    <source>
        <strain evidence="12">D-401</strain>
    </source>
</reference>
<dbReference type="InterPro" id="IPR007895">
    <property type="entry name" value="MASE1"/>
</dbReference>
<keyword evidence="6 7" id="KW-0472">Membrane</keyword>
<comment type="cofactor">
    <cofactor evidence="1">
        <name>Mg(2+)</name>
        <dbReference type="ChEBI" id="CHEBI:18420"/>
    </cofactor>
</comment>
<feature type="domain" description="PAS" evidence="8">
    <location>
        <begin position="343"/>
        <end position="413"/>
    </location>
</feature>